<proteinExistence type="predicted"/>
<evidence type="ECO:0000256" key="1">
    <source>
        <dbReference type="SAM" id="SignalP"/>
    </source>
</evidence>
<keyword evidence="3" id="KW-1185">Reference proteome</keyword>
<protein>
    <recommendedName>
        <fullName evidence="4">Lipoprotein</fullName>
    </recommendedName>
</protein>
<accession>A0A6N7PQD7</accession>
<dbReference type="PROSITE" id="PS51257">
    <property type="entry name" value="PROKAR_LIPOPROTEIN"/>
    <property type="match status" value="1"/>
</dbReference>
<comment type="caution">
    <text evidence="2">The sequence shown here is derived from an EMBL/GenBank/DDBJ whole genome shotgun (WGS) entry which is preliminary data.</text>
</comment>
<dbReference type="Proteomes" id="UP000440224">
    <property type="component" value="Unassembled WGS sequence"/>
</dbReference>
<dbReference type="EMBL" id="WJIE01000003">
    <property type="protein sequence ID" value="MRG92314.1"/>
    <property type="molecule type" value="Genomic_DNA"/>
</dbReference>
<reference evidence="2 3" key="1">
    <citation type="submission" date="2019-10" db="EMBL/GenBank/DDBJ databases">
        <title>A soil myxobacterium in the family Polyangiaceae.</title>
        <authorList>
            <person name="Li Y."/>
            <person name="Wang J."/>
        </authorList>
    </citation>
    <scope>NUCLEOTIDE SEQUENCE [LARGE SCALE GENOMIC DNA]</scope>
    <source>
        <strain evidence="2 3">DSM 14734</strain>
    </source>
</reference>
<evidence type="ECO:0008006" key="4">
    <source>
        <dbReference type="Google" id="ProtNLM"/>
    </source>
</evidence>
<sequence length="236" mass="25135">MMRTSQMWFAAVSIVVAASLTAACDAPAGAGDSKGFARESVESTFVFEGQRGSMSQTWRSIGPDGTERLHGETRIMLASRAERQVIEDVTLDARGRIVRAEITTTSSAANEPTVSLRLAPSEGLARITSGTSEASFRVPTDAPWVYTGLAAEIPATPIAAWVAKRGAETAPWLRVISASQARSFLTPLDQVVVRTESGATVVLGRDAADTDEVFVRHLRFRSGESLTRASGPALVL</sequence>
<dbReference type="OrthoDB" id="5515004at2"/>
<dbReference type="RefSeq" id="WP_153819206.1">
    <property type="nucleotide sequence ID" value="NZ_WJIE01000003.1"/>
</dbReference>
<evidence type="ECO:0000313" key="2">
    <source>
        <dbReference type="EMBL" id="MRG92314.1"/>
    </source>
</evidence>
<dbReference type="AlphaFoldDB" id="A0A6N7PQD7"/>
<keyword evidence="1" id="KW-0732">Signal</keyword>
<gene>
    <name evidence="2" type="ORF">GF068_10290</name>
</gene>
<organism evidence="2 3">
    <name type="scientific">Polyangium spumosum</name>
    <dbReference type="NCBI Taxonomy" id="889282"/>
    <lineage>
        <taxon>Bacteria</taxon>
        <taxon>Pseudomonadati</taxon>
        <taxon>Myxococcota</taxon>
        <taxon>Polyangia</taxon>
        <taxon>Polyangiales</taxon>
        <taxon>Polyangiaceae</taxon>
        <taxon>Polyangium</taxon>
    </lineage>
</organism>
<feature type="signal peptide" evidence="1">
    <location>
        <begin position="1"/>
        <end position="22"/>
    </location>
</feature>
<name>A0A6N7PQD7_9BACT</name>
<evidence type="ECO:0000313" key="3">
    <source>
        <dbReference type="Proteomes" id="UP000440224"/>
    </source>
</evidence>
<feature type="chain" id="PRO_5026917102" description="Lipoprotein" evidence="1">
    <location>
        <begin position="23"/>
        <end position="236"/>
    </location>
</feature>